<organism evidence="2 4">
    <name type="scientific">Heyndrickxia ginsengihumi</name>
    <dbReference type="NCBI Taxonomy" id="363870"/>
    <lineage>
        <taxon>Bacteria</taxon>
        <taxon>Bacillati</taxon>
        <taxon>Bacillota</taxon>
        <taxon>Bacilli</taxon>
        <taxon>Bacillales</taxon>
        <taxon>Bacillaceae</taxon>
        <taxon>Heyndrickxia</taxon>
    </lineage>
</organism>
<reference evidence="2 4" key="1">
    <citation type="submission" date="2014-10" db="EMBL/GenBank/DDBJ databases">
        <title>Draft genome of phytase producing Bacillus ginsengihumi strain M2.11.</title>
        <authorList>
            <person name="Toymentseva A."/>
            <person name="Boulygina E.A."/>
            <person name="Kazakov S.V."/>
            <person name="Kayumov I."/>
            <person name="Suleimanova A.D."/>
            <person name="Mardanova A.M."/>
            <person name="Maria S.N."/>
            <person name="Sergey M.Y."/>
            <person name="Sharipova M.R."/>
        </authorList>
    </citation>
    <scope>NUCLEOTIDE SEQUENCE [LARGE SCALE GENOMIC DNA]</scope>
    <source>
        <strain evidence="2 4">M2.11</strain>
    </source>
</reference>
<evidence type="ECO:0000313" key="2">
    <source>
        <dbReference type="EMBL" id="KHD84547.1"/>
    </source>
</evidence>
<feature type="transmembrane region" description="Helical" evidence="1">
    <location>
        <begin position="120"/>
        <end position="150"/>
    </location>
</feature>
<feature type="transmembrane region" description="Helical" evidence="1">
    <location>
        <begin position="77"/>
        <end position="99"/>
    </location>
</feature>
<feature type="transmembrane region" description="Helical" evidence="1">
    <location>
        <begin position="241"/>
        <end position="263"/>
    </location>
</feature>
<dbReference type="GO" id="GO:0005886">
    <property type="term" value="C:plasma membrane"/>
    <property type="evidence" value="ECO:0007669"/>
    <property type="project" value="UniProtKB-SubCell"/>
</dbReference>
<dbReference type="GO" id="GO:0140359">
    <property type="term" value="F:ABC-type transporter activity"/>
    <property type="evidence" value="ECO:0007669"/>
    <property type="project" value="InterPro"/>
</dbReference>
<name>A0A0A6XWP0_9BACI</name>
<keyword evidence="1" id="KW-0812">Transmembrane</keyword>
<dbReference type="STRING" id="363870.NG54_14860"/>
<gene>
    <name evidence="3" type="ORF">G4D61_00970</name>
    <name evidence="2" type="ORF">NG54_14860</name>
</gene>
<dbReference type="PANTHER" id="PTHR37305:SF2">
    <property type="entry name" value="BACITRACIN TRANSPORT PERMEASE PROTEIN BCRB"/>
    <property type="match status" value="1"/>
</dbReference>
<accession>A0A0A6XWP0</accession>
<feature type="transmembrane region" description="Helical" evidence="1">
    <location>
        <begin position="12"/>
        <end position="35"/>
    </location>
</feature>
<keyword evidence="5" id="KW-1185">Reference proteome</keyword>
<feature type="transmembrane region" description="Helical" evidence="1">
    <location>
        <begin position="162"/>
        <end position="186"/>
    </location>
</feature>
<protein>
    <submittedName>
        <fullName evidence="2 3">Permease</fullName>
    </submittedName>
</protein>
<dbReference type="Pfam" id="PF12679">
    <property type="entry name" value="ABC2_membrane_2"/>
    <property type="match status" value="1"/>
</dbReference>
<dbReference type="EMBL" id="JRUN01000053">
    <property type="protein sequence ID" value="KHD84547.1"/>
    <property type="molecule type" value="Genomic_DNA"/>
</dbReference>
<dbReference type="Proteomes" id="UP000476934">
    <property type="component" value="Unassembled WGS sequence"/>
</dbReference>
<comment type="caution">
    <text evidence="2">The sequence shown here is derived from an EMBL/GenBank/DDBJ whole genome shotgun (WGS) entry which is preliminary data.</text>
</comment>
<dbReference type="AlphaFoldDB" id="A0A0A6XWP0"/>
<evidence type="ECO:0000313" key="3">
    <source>
        <dbReference type="EMBL" id="NEY18540.1"/>
    </source>
</evidence>
<dbReference type="PANTHER" id="PTHR37305">
    <property type="entry name" value="INTEGRAL MEMBRANE PROTEIN-RELATED"/>
    <property type="match status" value="1"/>
</dbReference>
<reference evidence="3 5" key="3">
    <citation type="submission" date="2020-03" db="EMBL/GenBank/DDBJ databases">
        <title>Bacillus aquiflavi sp. nov., isolated from yellow water of strong flavor Chinese baijiu in Yibin region of China.</title>
        <authorList>
            <person name="Xie J."/>
        </authorList>
    </citation>
    <scope>NUCLEOTIDE SEQUENCE [LARGE SCALE GENOMIC DNA]</scope>
    <source>
        <strain evidence="3 5">Gsoil 114</strain>
    </source>
</reference>
<dbReference type="Proteomes" id="UP000030588">
    <property type="component" value="Unassembled WGS sequence"/>
</dbReference>
<proteinExistence type="predicted"/>
<keyword evidence="1" id="KW-1133">Transmembrane helix</keyword>
<evidence type="ECO:0000313" key="5">
    <source>
        <dbReference type="Proteomes" id="UP000476934"/>
    </source>
</evidence>
<evidence type="ECO:0000313" key="4">
    <source>
        <dbReference type="Proteomes" id="UP000030588"/>
    </source>
</evidence>
<dbReference type="RefSeq" id="WP_025727377.1">
    <property type="nucleotide sequence ID" value="NZ_JAAIWK010000001.1"/>
</dbReference>
<dbReference type="OrthoDB" id="66636at2"/>
<reference evidence="3" key="2">
    <citation type="submission" date="2020-02" db="EMBL/GenBank/DDBJ databases">
        <authorList>
            <person name="Feng H."/>
        </authorList>
    </citation>
    <scope>NUCLEOTIDE SEQUENCE [LARGE SCALE GENOMIC DNA]</scope>
    <source>
        <strain evidence="3">Gsoil 114</strain>
    </source>
</reference>
<dbReference type="EMBL" id="JAAIWK010000001">
    <property type="protein sequence ID" value="NEY18540.1"/>
    <property type="molecule type" value="Genomic_DNA"/>
</dbReference>
<feature type="transmembrane region" description="Helical" evidence="1">
    <location>
        <begin position="193"/>
        <end position="211"/>
    </location>
</feature>
<keyword evidence="1" id="KW-0472">Membrane</keyword>
<sequence>MNFSLYKQMMKVNLKGMLNYAIGSAFYMILMVWVYPSIEKSAKTMNDIFKVMPAGMLRAFGFESGFGSFESYISGEYYGVILTIILTIFCVMLPTQLIAKLVDQGSMAYLLSTPTTRGKIAFTQATVFFTGILLIMIITTLSGFIGYGLFIKDEHAFHALKFIQINIGAFLLFFAVGGISFLISSLANDEKKALGISGIIAFGFFSLDMLGKISDKIDWLRNITIYSLFRPSDIVTGKADLIQTSIILSLIGIVTIGIGILIFRKRDLPL</sequence>
<evidence type="ECO:0000256" key="1">
    <source>
        <dbReference type="SAM" id="Phobius"/>
    </source>
</evidence>